<organism evidence="1 2">
    <name type="scientific">Smallanthus sonchifolius</name>
    <dbReference type="NCBI Taxonomy" id="185202"/>
    <lineage>
        <taxon>Eukaryota</taxon>
        <taxon>Viridiplantae</taxon>
        <taxon>Streptophyta</taxon>
        <taxon>Embryophyta</taxon>
        <taxon>Tracheophyta</taxon>
        <taxon>Spermatophyta</taxon>
        <taxon>Magnoliopsida</taxon>
        <taxon>eudicotyledons</taxon>
        <taxon>Gunneridae</taxon>
        <taxon>Pentapetalae</taxon>
        <taxon>asterids</taxon>
        <taxon>campanulids</taxon>
        <taxon>Asterales</taxon>
        <taxon>Asteraceae</taxon>
        <taxon>Asteroideae</taxon>
        <taxon>Heliantheae alliance</taxon>
        <taxon>Millerieae</taxon>
        <taxon>Smallanthus</taxon>
    </lineage>
</organism>
<evidence type="ECO:0000313" key="2">
    <source>
        <dbReference type="Proteomes" id="UP001056120"/>
    </source>
</evidence>
<proteinExistence type="predicted"/>
<reference evidence="1 2" key="2">
    <citation type="journal article" date="2022" name="Mol. Ecol. Resour.">
        <title>The genomes of chicory, endive, great burdock and yacon provide insights into Asteraceae paleo-polyploidization history and plant inulin production.</title>
        <authorList>
            <person name="Fan W."/>
            <person name="Wang S."/>
            <person name="Wang H."/>
            <person name="Wang A."/>
            <person name="Jiang F."/>
            <person name="Liu H."/>
            <person name="Zhao H."/>
            <person name="Xu D."/>
            <person name="Zhang Y."/>
        </authorList>
    </citation>
    <scope>NUCLEOTIDE SEQUENCE [LARGE SCALE GENOMIC DNA]</scope>
    <source>
        <strain evidence="2">cv. Yunnan</strain>
        <tissue evidence="1">Leaves</tissue>
    </source>
</reference>
<dbReference type="Proteomes" id="UP001056120">
    <property type="component" value="Linkage Group LG17"/>
</dbReference>
<keyword evidence="2" id="KW-1185">Reference proteome</keyword>
<reference evidence="2" key="1">
    <citation type="journal article" date="2022" name="Mol. Ecol. Resour.">
        <title>The genomes of chicory, endive, great burdock and yacon provide insights into Asteraceae palaeo-polyploidization history and plant inulin production.</title>
        <authorList>
            <person name="Fan W."/>
            <person name="Wang S."/>
            <person name="Wang H."/>
            <person name="Wang A."/>
            <person name="Jiang F."/>
            <person name="Liu H."/>
            <person name="Zhao H."/>
            <person name="Xu D."/>
            <person name="Zhang Y."/>
        </authorList>
    </citation>
    <scope>NUCLEOTIDE SEQUENCE [LARGE SCALE GENOMIC DNA]</scope>
    <source>
        <strain evidence="2">cv. Yunnan</strain>
    </source>
</reference>
<protein>
    <submittedName>
        <fullName evidence="1">Uncharacterized protein</fullName>
    </submittedName>
</protein>
<comment type="caution">
    <text evidence="1">The sequence shown here is derived from an EMBL/GenBank/DDBJ whole genome shotgun (WGS) entry which is preliminary data.</text>
</comment>
<name>A0ACB9EQ73_9ASTR</name>
<accession>A0ACB9EQ73</accession>
<gene>
    <name evidence="1" type="ORF">L1987_50999</name>
</gene>
<evidence type="ECO:0000313" key="1">
    <source>
        <dbReference type="EMBL" id="KAI3760602.1"/>
    </source>
</evidence>
<dbReference type="EMBL" id="CM042034">
    <property type="protein sequence ID" value="KAI3760602.1"/>
    <property type="molecule type" value="Genomic_DNA"/>
</dbReference>
<sequence>MYPCVLVSKKKKKSSYQAVTLIFPYKNQKSFNHQHNTSLLVFFLNFLILQSHVQQSFEMAQVSNVVKRASVVAVVALSAAAAVSAQATAPAPSPDAGAAVSIPVSGLVIGSSMLLSLLALFKN</sequence>